<evidence type="ECO:0000256" key="1">
    <source>
        <dbReference type="SAM" id="Phobius"/>
    </source>
</evidence>
<dbReference type="EMBL" id="SDKM01000012">
    <property type="protein sequence ID" value="RYP86310.1"/>
    <property type="molecule type" value="Genomic_DNA"/>
</dbReference>
<name>A0A4Q4ZDX0_9ACTN</name>
<dbReference type="RefSeq" id="WP_134716841.1">
    <property type="nucleotide sequence ID" value="NZ_SDKM01000012.1"/>
</dbReference>
<sequence length="398" mass="42937">MSLDEEVRGVLLDVADRHDPGAPDLDALVRGGRERRRRRQNRGLVAVVAAVALVAGIGAVAGLGRGDAPADRSAERPQPDVVRATTVPWCVPDRDDPGGEELIVGAGAPIKTWCGYAAPDGEGVLWHHAGRTVLVRSNGVYLVADGRLAWLHVTAFGNVVFSHDGRYAAWLVRRHADCRGLELDVFDLASAKPVARTVVPAVDCSTVHGIDDLGRVYVDGWARDIRMYDVWAGRWTPVAGLPPGSGKITYVTARGFAVQREEHVVDADGYRDALPVASVEGVVDGDGRFVEQRPVPIGRGMWSPDRSLVVDQQPEGVVVRPADLSYRVLLDLPAGRFRITSRHVPHTNFQWESPTTVLVSALDPTGQPSYRCDARSGACTLLDREGEMALGNGVRPGD</sequence>
<dbReference type="OrthoDB" id="3756283at2"/>
<dbReference type="AlphaFoldDB" id="A0A4Q4ZDX0"/>
<feature type="transmembrane region" description="Helical" evidence="1">
    <location>
        <begin position="43"/>
        <end position="63"/>
    </location>
</feature>
<keyword evidence="1" id="KW-0472">Membrane</keyword>
<accession>A0A4Q4ZDX0</accession>
<keyword evidence="1" id="KW-1133">Transmembrane helix</keyword>
<evidence type="ECO:0000313" key="2">
    <source>
        <dbReference type="EMBL" id="RYP86310.1"/>
    </source>
</evidence>
<evidence type="ECO:0008006" key="4">
    <source>
        <dbReference type="Google" id="ProtNLM"/>
    </source>
</evidence>
<organism evidence="2 3">
    <name type="scientific">Nocardioides guangzhouensis</name>
    <dbReference type="NCBI Taxonomy" id="2497878"/>
    <lineage>
        <taxon>Bacteria</taxon>
        <taxon>Bacillati</taxon>
        <taxon>Actinomycetota</taxon>
        <taxon>Actinomycetes</taxon>
        <taxon>Propionibacteriales</taxon>
        <taxon>Nocardioidaceae</taxon>
        <taxon>Nocardioides</taxon>
    </lineage>
</organism>
<keyword evidence="3" id="KW-1185">Reference proteome</keyword>
<protein>
    <recommendedName>
        <fullName evidence="4">WD40 repeat domain-containing protein</fullName>
    </recommendedName>
</protein>
<dbReference type="SUPFAM" id="SSF69322">
    <property type="entry name" value="Tricorn protease domain 2"/>
    <property type="match status" value="1"/>
</dbReference>
<dbReference type="Proteomes" id="UP000295198">
    <property type="component" value="Unassembled WGS sequence"/>
</dbReference>
<reference evidence="2 3" key="1">
    <citation type="submission" date="2019-01" db="EMBL/GenBank/DDBJ databases">
        <title>Nocardioides guangzhouensis sp. nov., an actinobacterium isolated from soil.</title>
        <authorList>
            <person name="Fu Y."/>
            <person name="Cai Y."/>
            <person name="Lin Z."/>
            <person name="Chen P."/>
        </authorList>
    </citation>
    <scope>NUCLEOTIDE SEQUENCE [LARGE SCALE GENOMIC DNA]</scope>
    <source>
        <strain evidence="2 3">130</strain>
    </source>
</reference>
<keyword evidence="1" id="KW-0812">Transmembrane</keyword>
<proteinExistence type="predicted"/>
<gene>
    <name evidence="2" type="ORF">EKO23_10205</name>
</gene>
<comment type="caution">
    <text evidence="2">The sequence shown here is derived from an EMBL/GenBank/DDBJ whole genome shotgun (WGS) entry which is preliminary data.</text>
</comment>
<evidence type="ECO:0000313" key="3">
    <source>
        <dbReference type="Proteomes" id="UP000295198"/>
    </source>
</evidence>